<accession>A0A1H4PUQ1</accession>
<evidence type="ECO:0000313" key="4">
    <source>
        <dbReference type="EMBL" id="SEC11109.1"/>
    </source>
</evidence>
<evidence type="ECO:0000256" key="2">
    <source>
        <dbReference type="SAM" id="SignalP"/>
    </source>
</evidence>
<reference evidence="4 5" key="1">
    <citation type="submission" date="2016-10" db="EMBL/GenBank/DDBJ databases">
        <authorList>
            <person name="de Groot N.N."/>
        </authorList>
    </citation>
    <scope>NUCLEOTIDE SEQUENCE [LARGE SCALE GENOMIC DNA]</scope>
    <source>
        <strain evidence="4 5">DSM 10495</strain>
    </source>
</reference>
<feature type="signal peptide" evidence="2">
    <location>
        <begin position="1"/>
        <end position="27"/>
    </location>
</feature>
<dbReference type="AlphaFoldDB" id="A0A1H4PUQ1"/>
<dbReference type="InterPro" id="IPR024370">
    <property type="entry name" value="PBP_domain"/>
</dbReference>
<evidence type="ECO:0000313" key="5">
    <source>
        <dbReference type="Proteomes" id="UP000182652"/>
    </source>
</evidence>
<dbReference type="Pfam" id="PF12849">
    <property type="entry name" value="PBP_like_2"/>
    <property type="match status" value="1"/>
</dbReference>
<protein>
    <recommendedName>
        <fullName evidence="3">PBP domain-containing protein</fullName>
    </recommendedName>
</protein>
<name>A0A1H4PUQ1_9MICC</name>
<organism evidence="4 5">
    <name type="scientific">Arthrobacter woluwensis</name>
    <dbReference type="NCBI Taxonomy" id="156980"/>
    <lineage>
        <taxon>Bacteria</taxon>
        <taxon>Bacillati</taxon>
        <taxon>Actinomycetota</taxon>
        <taxon>Actinomycetes</taxon>
        <taxon>Micrococcales</taxon>
        <taxon>Micrococcaceae</taxon>
        <taxon>Arthrobacter</taxon>
    </lineage>
</organism>
<proteinExistence type="predicted"/>
<evidence type="ECO:0000259" key="3">
    <source>
        <dbReference type="Pfam" id="PF12849"/>
    </source>
</evidence>
<dbReference type="Gene3D" id="3.40.190.10">
    <property type="entry name" value="Periplasmic binding protein-like II"/>
    <property type="match status" value="2"/>
</dbReference>
<feature type="region of interest" description="Disordered" evidence="1">
    <location>
        <begin position="260"/>
        <end position="281"/>
    </location>
</feature>
<dbReference type="STRING" id="156980.SAMN04489745_2098"/>
<feature type="domain" description="PBP" evidence="3">
    <location>
        <begin position="81"/>
        <end position="255"/>
    </location>
</feature>
<dbReference type="SUPFAM" id="SSF53850">
    <property type="entry name" value="Periplasmic binding protein-like II"/>
    <property type="match status" value="1"/>
</dbReference>
<feature type="chain" id="PRO_5010318249" description="PBP domain-containing protein" evidence="2">
    <location>
        <begin position="28"/>
        <end position="354"/>
    </location>
</feature>
<dbReference type="Proteomes" id="UP000182652">
    <property type="component" value="Unassembled WGS sequence"/>
</dbReference>
<keyword evidence="5" id="KW-1185">Reference proteome</keyword>
<dbReference type="EMBL" id="FNSN01000003">
    <property type="protein sequence ID" value="SEC11109.1"/>
    <property type="molecule type" value="Genomic_DNA"/>
</dbReference>
<sequence length="354" mass="35858">MKKALKFSTLAVAAVTATLIGTGAAQADPTSSPRPINAVGSDTTQDVWNGLSNLDTNVASWNAFLGTSTTINLDASTTINRPAGSGAGVQALSAAVDPAWTGGYPGPSGNVNVQGKISFARSSSAAAKNGTDLTYLPFARDAVSLAVKTTAGPVSLTTAQLQGIYNCTVNTITAGTSTVTVHPKLPQANSGTRAFFLAALGITTPGTCVTTVGAENDGAQLTTAGDVIPFSAAQWIAQRNNRITNTTAGLELATLNGQAPTTGTAPSLAPGALYGSTTTEPTSGVGTFARDTYNVVKTSEYTNSTTLATTTLKTNLATTNAQNAIKSYGFQNLSYVGNPTIGAGLAAHQSAYKH</sequence>
<keyword evidence="2" id="KW-0732">Signal</keyword>
<gene>
    <name evidence="4" type="ORF">SAMN04489745_2098</name>
</gene>
<evidence type="ECO:0000256" key="1">
    <source>
        <dbReference type="SAM" id="MobiDB-lite"/>
    </source>
</evidence>
<dbReference type="RefSeq" id="WP_066212416.1">
    <property type="nucleotide sequence ID" value="NZ_FNSN01000003.1"/>
</dbReference>